<dbReference type="Gene3D" id="3.40.1440.10">
    <property type="entry name" value="GIY-YIG endonuclease"/>
    <property type="match status" value="1"/>
</dbReference>
<reference evidence="2 3" key="1">
    <citation type="submission" date="2017-05" db="EMBL/GenBank/DDBJ databases">
        <title>Complete and WGS of Bordetella genogroups.</title>
        <authorList>
            <person name="Spilker T."/>
            <person name="Lipuma J."/>
        </authorList>
    </citation>
    <scope>NUCLEOTIDE SEQUENCE [LARGE SCALE GENOMIC DNA]</scope>
    <source>
        <strain evidence="2 3">AU3139</strain>
    </source>
</reference>
<dbReference type="RefSeq" id="WP_094830277.1">
    <property type="nucleotide sequence ID" value="NZ_NEVV01000007.1"/>
</dbReference>
<dbReference type="Pfam" id="PF01541">
    <property type="entry name" value="GIY-YIG"/>
    <property type="match status" value="1"/>
</dbReference>
<dbReference type="SUPFAM" id="SSF82771">
    <property type="entry name" value="GIY-YIG endonuclease"/>
    <property type="match status" value="1"/>
</dbReference>
<dbReference type="InterPro" id="IPR035901">
    <property type="entry name" value="GIY-YIG_endonuc_sf"/>
</dbReference>
<dbReference type="PROSITE" id="PS50164">
    <property type="entry name" value="GIY_YIG"/>
    <property type="match status" value="1"/>
</dbReference>
<gene>
    <name evidence="2" type="ORF">CAL23_21285</name>
</gene>
<dbReference type="Proteomes" id="UP000216524">
    <property type="component" value="Unassembled WGS sequence"/>
</dbReference>
<evidence type="ECO:0000313" key="3">
    <source>
        <dbReference type="Proteomes" id="UP000216524"/>
    </source>
</evidence>
<dbReference type="EMBL" id="NEVV01000007">
    <property type="protein sequence ID" value="OZI70114.1"/>
    <property type="molecule type" value="Genomic_DNA"/>
</dbReference>
<proteinExistence type="predicted"/>
<evidence type="ECO:0000259" key="1">
    <source>
        <dbReference type="PROSITE" id="PS50164"/>
    </source>
</evidence>
<dbReference type="CDD" id="cd00719">
    <property type="entry name" value="GIY-YIG_SF"/>
    <property type="match status" value="1"/>
</dbReference>
<feature type="domain" description="GIY-YIG" evidence="1">
    <location>
        <begin position="9"/>
        <end position="89"/>
    </location>
</feature>
<sequence length="130" mass="14696">MSLRKLKSKRISLYVLELSGEKYYVGQSRNPIQRINEHFAGEGSSWTRLHKPVGIVKIINTNFSSWRAALEMEALLTLELMKIYGWKNVRGGPYSASDLACEPRPLSQQRLRVEGVKAVSGPCRSESESQ</sequence>
<dbReference type="InterPro" id="IPR000305">
    <property type="entry name" value="GIY-YIG_endonuc"/>
</dbReference>
<protein>
    <recommendedName>
        <fullName evidence="1">GIY-YIG domain-containing protein</fullName>
    </recommendedName>
</protein>
<keyword evidence="3" id="KW-1185">Reference proteome</keyword>
<comment type="caution">
    <text evidence="2">The sequence shown here is derived from an EMBL/GenBank/DDBJ whole genome shotgun (WGS) entry which is preliminary data.</text>
</comment>
<name>A0ABX4F745_9BORD</name>
<organism evidence="2 3">
    <name type="scientific">Bordetella genomosp. 6</name>
    <dbReference type="NCBI Taxonomy" id="463024"/>
    <lineage>
        <taxon>Bacteria</taxon>
        <taxon>Pseudomonadati</taxon>
        <taxon>Pseudomonadota</taxon>
        <taxon>Betaproteobacteria</taxon>
        <taxon>Burkholderiales</taxon>
        <taxon>Alcaligenaceae</taxon>
        <taxon>Bordetella</taxon>
    </lineage>
</organism>
<evidence type="ECO:0000313" key="2">
    <source>
        <dbReference type="EMBL" id="OZI70114.1"/>
    </source>
</evidence>
<accession>A0ABX4F745</accession>